<dbReference type="Gene3D" id="1.20.1250.20">
    <property type="entry name" value="MFS general substrate transporter like domains"/>
    <property type="match status" value="1"/>
</dbReference>
<dbReference type="OrthoDB" id="6803299at2"/>
<evidence type="ECO:0000256" key="7">
    <source>
        <dbReference type="SAM" id="Phobius"/>
    </source>
</evidence>
<name>A0A428ZDI8_KIBAR</name>
<evidence type="ECO:0000313" key="8">
    <source>
        <dbReference type="EMBL" id="RSM86040.1"/>
    </source>
</evidence>
<feature type="transmembrane region" description="Helical" evidence="7">
    <location>
        <begin position="370"/>
        <end position="390"/>
    </location>
</feature>
<evidence type="ECO:0000256" key="3">
    <source>
        <dbReference type="ARBA" id="ARBA00022475"/>
    </source>
</evidence>
<organism evidence="8 9">
    <name type="scientific">Kibdelosporangium aridum</name>
    <dbReference type="NCBI Taxonomy" id="2030"/>
    <lineage>
        <taxon>Bacteria</taxon>
        <taxon>Bacillati</taxon>
        <taxon>Actinomycetota</taxon>
        <taxon>Actinomycetes</taxon>
        <taxon>Pseudonocardiales</taxon>
        <taxon>Pseudonocardiaceae</taxon>
        <taxon>Kibdelosporangium</taxon>
    </lineage>
</organism>
<evidence type="ECO:0000256" key="5">
    <source>
        <dbReference type="ARBA" id="ARBA00022989"/>
    </source>
</evidence>
<feature type="transmembrane region" description="Helical" evidence="7">
    <location>
        <begin position="241"/>
        <end position="262"/>
    </location>
</feature>
<proteinExistence type="predicted"/>
<keyword evidence="4 7" id="KW-0812">Transmembrane</keyword>
<dbReference type="RefSeq" id="WP_037250333.1">
    <property type="nucleotide sequence ID" value="NZ_QHKI01000010.1"/>
</dbReference>
<keyword evidence="6 7" id="KW-0472">Membrane</keyword>
<evidence type="ECO:0000256" key="2">
    <source>
        <dbReference type="ARBA" id="ARBA00022448"/>
    </source>
</evidence>
<evidence type="ECO:0000256" key="6">
    <source>
        <dbReference type="ARBA" id="ARBA00023136"/>
    </source>
</evidence>
<dbReference type="SUPFAM" id="SSF103473">
    <property type="entry name" value="MFS general substrate transporter"/>
    <property type="match status" value="1"/>
</dbReference>
<dbReference type="GO" id="GO:0005886">
    <property type="term" value="C:plasma membrane"/>
    <property type="evidence" value="ECO:0007669"/>
    <property type="project" value="UniProtKB-SubCell"/>
</dbReference>
<dbReference type="InterPro" id="IPR050171">
    <property type="entry name" value="MFS_Transporters"/>
</dbReference>
<evidence type="ECO:0000256" key="4">
    <source>
        <dbReference type="ARBA" id="ARBA00022692"/>
    </source>
</evidence>
<dbReference type="PANTHER" id="PTHR23517:SF2">
    <property type="entry name" value="MULTIDRUG RESISTANCE PROTEIN MDTH"/>
    <property type="match status" value="1"/>
</dbReference>
<feature type="transmembrane region" description="Helical" evidence="7">
    <location>
        <begin position="283"/>
        <end position="301"/>
    </location>
</feature>
<reference evidence="8 9" key="1">
    <citation type="submission" date="2018-05" db="EMBL/GenBank/DDBJ databases">
        <title>Evolution of GPA BGCs.</title>
        <authorList>
            <person name="Waglechner N."/>
            <person name="Wright G.D."/>
        </authorList>
    </citation>
    <scope>NUCLEOTIDE SEQUENCE [LARGE SCALE GENOMIC DNA]</scope>
    <source>
        <strain evidence="8 9">A82846</strain>
    </source>
</reference>
<dbReference type="Proteomes" id="UP000287547">
    <property type="component" value="Unassembled WGS sequence"/>
</dbReference>
<dbReference type="PANTHER" id="PTHR23517">
    <property type="entry name" value="RESISTANCE PROTEIN MDTM, PUTATIVE-RELATED-RELATED"/>
    <property type="match status" value="1"/>
</dbReference>
<protein>
    <submittedName>
        <fullName evidence="8">MFS transporter</fullName>
    </submittedName>
</protein>
<feature type="transmembrane region" description="Helical" evidence="7">
    <location>
        <begin position="210"/>
        <end position="235"/>
    </location>
</feature>
<feature type="transmembrane region" description="Helical" evidence="7">
    <location>
        <begin position="42"/>
        <end position="64"/>
    </location>
</feature>
<comment type="caution">
    <text evidence="8">The sequence shown here is derived from an EMBL/GenBank/DDBJ whole genome shotgun (WGS) entry which is preliminary data.</text>
</comment>
<keyword evidence="5 7" id="KW-1133">Transmembrane helix</keyword>
<dbReference type="AlphaFoldDB" id="A0A428ZDI8"/>
<feature type="transmembrane region" description="Helical" evidence="7">
    <location>
        <begin position="138"/>
        <end position="158"/>
    </location>
</feature>
<evidence type="ECO:0000256" key="1">
    <source>
        <dbReference type="ARBA" id="ARBA00004651"/>
    </source>
</evidence>
<dbReference type="GO" id="GO:0022857">
    <property type="term" value="F:transmembrane transporter activity"/>
    <property type="evidence" value="ECO:0007669"/>
    <property type="project" value="InterPro"/>
</dbReference>
<comment type="subcellular location">
    <subcellularLocation>
        <location evidence="1">Cell membrane</location>
        <topology evidence="1">Multi-pass membrane protein</topology>
    </subcellularLocation>
</comment>
<accession>A0A428ZDI8</accession>
<feature type="transmembrane region" description="Helical" evidence="7">
    <location>
        <begin position="12"/>
        <end position="36"/>
    </location>
</feature>
<dbReference type="InterPro" id="IPR011701">
    <property type="entry name" value="MFS"/>
</dbReference>
<dbReference type="Pfam" id="PF07690">
    <property type="entry name" value="MFS_1"/>
    <property type="match status" value="1"/>
</dbReference>
<dbReference type="InterPro" id="IPR036259">
    <property type="entry name" value="MFS_trans_sf"/>
</dbReference>
<keyword evidence="3" id="KW-1003">Cell membrane</keyword>
<evidence type="ECO:0000313" key="9">
    <source>
        <dbReference type="Proteomes" id="UP000287547"/>
    </source>
</evidence>
<keyword evidence="2" id="KW-0813">Transport</keyword>
<sequence>MKGLLPPPGAVRLLSIGGLVRTTGFGIMTSVSVLYFTQSVGLSAAQVGVGLTIAGGCGIAASVISGRVADTVGARNTAIALVLIQSLAVCAYAFVTSFTGFVIAASVVLSCHSAAEAARGALVAGLIPAEGRVRARAYLHSVTNAGLSIGAVSGGVALQADTRGVYVGLILACGALFASSGLLYMLLPQVQPVEKPPGQGGWEVWRDRPFLLFAGLTAILAANDTMLAVILPIWIAQHTEAPLAVFSVVLIFNTLMVVLFQVRASRTTTDVPGGARAMRRSGVLFAVCFALWAFASGQPAWLAVVALLAGAVVHTLGELLWGAGAWTLAYEMAPDHAQGQYQGVFTMSCQLETMVMPVVGTMLILPAGPLGWLLFALLLLAAGLAAPAVARRHTNREGTLTWN</sequence>
<gene>
    <name evidence="8" type="ORF">DMH04_15335</name>
</gene>
<feature type="transmembrane region" description="Helical" evidence="7">
    <location>
        <begin position="307"/>
        <end position="329"/>
    </location>
</feature>
<feature type="transmembrane region" description="Helical" evidence="7">
    <location>
        <begin position="164"/>
        <end position="187"/>
    </location>
</feature>
<dbReference type="EMBL" id="QHKI01000010">
    <property type="protein sequence ID" value="RSM86040.1"/>
    <property type="molecule type" value="Genomic_DNA"/>
</dbReference>